<dbReference type="Proteomes" id="UP000646749">
    <property type="component" value="Unassembled WGS sequence"/>
</dbReference>
<comment type="caution">
    <text evidence="4">The sequence shown here is derived from an EMBL/GenBank/DDBJ whole genome shotgun (WGS) entry which is preliminary data.</text>
</comment>
<evidence type="ECO:0000313" key="5">
    <source>
        <dbReference type="Proteomes" id="UP000646749"/>
    </source>
</evidence>
<keyword evidence="5" id="KW-1185">Reference proteome</keyword>
<feature type="compositionally biased region" description="Gly residues" evidence="1">
    <location>
        <begin position="219"/>
        <end position="230"/>
    </location>
</feature>
<protein>
    <recommendedName>
        <fullName evidence="6">LPXTG cell wall anchor domain-containing protein</fullName>
    </recommendedName>
</protein>
<evidence type="ECO:0000313" key="4">
    <source>
        <dbReference type="EMBL" id="GIG86911.1"/>
    </source>
</evidence>
<proteinExistence type="predicted"/>
<feature type="transmembrane region" description="Helical" evidence="2">
    <location>
        <begin position="247"/>
        <end position="264"/>
    </location>
</feature>
<accession>A0ABQ4DXV9</accession>
<sequence length="311" mass="32257">MAVRRLATRLGATLVCATTGWAVLPADPAGAAPGFDTAITQLPGRFVAGAGAETVTAVISTSLDGECRKVRWSLVLRVDGLRLDQVAVDRVEETGGFPVDVRGEGGGARLTDRQLDPGSLCRNRTVTAQYRLAVDRAVTDGRIELTVEAFDAQSRLLDRQSATRDVVGGRGGGQDRRRAPERARPTPTEAAPTPTEAVEPEPTEPVDEDSPVLAEGPDGAAGTGDGGSGAGEASATAGQGGTGLTEIGFAAGALMLFLGAGLLLRLRSRNRLAEATPAPAPARRRGYPEAARRGPAPPRRGEGGGRHYPDW</sequence>
<dbReference type="EMBL" id="BONW01000005">
    <property type="protein sequence ID" value="GIG86911.1"/>
    <property type="molecule type" value="Genomic_DNA"/>
</dbReference>
<feature type="compositionally biased region" description="Basic and acidic residues" evidence="1">
    <location>
        <begin position="299"/>
        <end position="311"/>
    </location>
</feature>
<organism evidence="4 5">
    <name type="scientific">Plantactinospora endophytica</name>
    <dbReference type="NCBI Taxonomy" id="673535"/>
    <lineage>
        <taxon>Bacteria</taxon>
        <taxon>Bacillati</taxon>
        <taxon>Actinomycetota</taxon>
        <taxon>Actinomycetes</taxon>
        <taxon>Micromonosporales</taxon>
        <taxon>Micromonosporaceae</taxon>
        <taxon>Plantactinospora</taxon>
    </lineage>
</organism>
<feature type="compositionally biased region" description="Basic and acidic residues" evidence="1">
    <location>
        <begin position="173"/>
        <end position="184"/>
    </location>
</feature>
<evidence type="ECO:0000256" key="3">
    <source>
        <dbReference type="SAM" id="SignalP"/>
    </source>
</evidence>
<keyword evidence="2" id="KW-0472">Membrane</keyword>
<feature type="region of interest" description="Disordered" evidence="1">
    <location>
        <begin position="161"/>
        <end position="239"/>
    </location>
</feature>
<reference evidence="4 5" key="1">
    <citation type="submission" date="2021-01" db="EMBL/GenBank/DDBJ databases">
        <title>Whole genome shotgun sequence of Plantactinospora endophytica NBRC 110450.</title>
        <authorList>
            <person name="Komaki H."/>
            <person name="Tamura T."/>
        </authorList>
    </citation>
    <scope>NUCLEOTIDE SEQUENCE [LARGE SCALE GENOMIC DNA]</scope>
    <source>
        <strain evidence="4 5">NBRC 110450</strain>
    </source>
</reference>
<feature type="signal peptide" evidence="3">
    <location>
        <begin position="1"/>
        <end position="31"/>
    </location>
</feature>
<feature type="compositionally biased region" description="Acidic residues" evidence="1">
    <location>
        <begin position="198"/>
        <end position="210"/>
    </location>
</feature>
<keyword evidence="3" id="KW-0732">Signal</keyword>
<feature type="chain" id="PRO_5045394779" description="LPXTG cell wall anchor domain-containing protein" evidence="3">
    <location>
        <begin position="32"/>
        <end position="311"/>
    </location>
</feature>
<feature type="region of interest" description="Disordered" evidence="1">
    <location>
        <begin position="272"/>
        <end position="311"/>
    </location>
</feature>
<evidence type="ECO:0000256" key="1">
    <source>
        <dbReference type="SAM" id="MobiDB-lite"/>
    </source>
</evidence>
<keyword evidence="2" id="KW-0812">Transmembrane</keyword>
<keyword evidence="2" id="KW-1133">Transmembrane helix</keyword>
<name>A0ABQ4DXV9_9ACTN</name>
<feature type="compositionally biased region" description="Low complexity" evidence="1">
    <location>
        <begin position="185"/>
        <end position="197"/>
    </location>
</feature>
<evidence type="ECO:0000256" key="2">
    <source>
        <dbReference type="SAM" id="Phobius"/>
    </source>
</evidence>
<gene>
    <name evidence="4" type="ORF">Pen02_18470</name>
</gene>
<evidence type="ECO:0008006" key="6">
    <source>
        <dbReference type="Google" id="ProtNLM"/>
    </source>
</evidence>